<evidence type="ECO:0000313" key="2">
    <source>
        <dbReference type="Proteomes" id="UP001367508"/>
    </source>
</evidence>
<proteinExistence type="predicted"/>
<dbReference type="EMBL" id="JAYMYQ010000007">
    <property type="protein sequence ID" value="KAK7321150.1"/>
    <property type="molecule type" value="Genomic_DNA"/>
</dbReference>
<protein>
    <submittedName>
        <fullName evidence="1">Uncharacterized protein</fullName>
    </submittedName>
</protein>
<sequence length="70" mass="7720">MHRVEGKQNRASEGCTATHMILRTSKDEGIATTLCPEMRETKFLSTRTLSVIIGIIQVEPVTATGLILTY</sequence>
<evidence type="ECO:0000313" key="1">
    <source>
        <dbReference type="EMBL" id="KAK7321150.1"/>
    </source>
</evidence>
<name>A0AAN9KNZ5_CANGL</name>
<dbReference type="Proteomes" id="UP001367508">
    <property type="component" value="Unassembled WGS sequence"/>
</dbReference>
<reference evidence="1 2" key="1">
    <citation type="submission" date="2024-01" db="EMBL/GenBank/DDBJ databases">
        <title>The genomes of 5 underutilized Papilionoideae crops provide insights into root nodulation and disease resistanc.</title>
        <authorList>
            <person name="Jiang F."/>
        </authorList>
    </citation>
    <scope>NUCLEOTIDE SEQUENCE [LARGE SCALE GENOMIC DNA]</scope>
    <source>
        <strain evidence="1">LVBAO_FW01</strain>
        <tissue evidence="1">Leaves</tissue>
    </source>
</reference>
<dbReference type="AlphaFoldDB" id="A0AAN9KNZ5"/>
<gene>
    <name evidence="1" type="ORF">VNO77_31466</name>
</gene>
<organism evidence="1 2">
    <name type="scientific">Canavalia gladiata</name>
    <name type="common">Sword bean</name>
    <name type="synonym">Dolichos gladiatus</name>
    <dbReference type="NCBI Taxonomy" id="3824"/>
    <lineage>
        <taxon>Eukaryota</taxon>
        <taxon>Viridiplantae</taxon>
        <taxon>Streptophyta</taxon>
        <taxon>Embryophyta</taxon>
        <taxon>Tracheophyta</taxon>
        <taxon>Spermatophyta</taxon>
        <taxon>Magnoliopsida</taxon>
        <taxon>eudicotyledons</taxon>
        <taxon>Gunneridae</taxon>
        <taxon>Pentapetalae</taxon>
        <taxon>rosids</taxon>
        <taxon>fabids</taxon>
        <taxon>Fabales</taxon>
        <taxon>Fabaceae</taxon>
        <taxon>Papilionoideae</taxon>
        <taxon>50 kb inversion clade</taxon>
        <taxon>NPAAA clade</taxon>
        <taxon>indigoferoid/millettioid clade</taxon>
        <taxon>Phaseoleae</taxon>
        <taxon>Canavalia</taxon>
    </lineage>
</organism>
<comment type="caution">
    <text evidence="1">The sequence shown here is derived from an EMBL/GenBank/DDBJ whole genome shotgun (WGS) entry which is preliminary data.</text>
</comment>
<keyword evidence="2" id="KW-1185">Reference proteome</keyword>
<accession>A0AAN9KNZ5</accession>